<protein>
    <recommendedName>
        <fullName evidence="2">Beta-glucuronidase C-terminal domain-containing protein</fullName>
    </recommendedName>
</protein>
<evidence type="ECO:0000313" key="4">
    <source>
        <dbReference type="Proteomes" id="UP000800035"/>
    </source>
</evidence>
<dbReference type="InterPro" id="IPR013780">
    <property type="entry name" value="Glyco_hydro_b"/>
</dbReference>
<dbReference type="EMBL" id="ML977001">
    <property type="protein sequence ID" value="KAF1953937.1"/>
    <property type="molecule type" value="Genomic_DNA"/>
</dbReference>
<dbReference type="AlphaFoldDB" id="A0A6A5TYA0"/>
<dbReference type="Gene3D" id="2.60.40.1180">
    <property type="entry name" value="Golgi alpha-mannosidase II"/>
    <property type="match status" value="1"/>
</dbReference>
<evidence type="ECO:0000313" key="3">
    <source>
        <dbReference type="EMBL" id="KAF1953937.1"/>
    </source>
</evidence>
<accession>A0A6A5TYA0</accession>
<dbReference type="SUPFAM" id="SSF51445">
    <property type="entry name" value="(Trans)glycosidases"/>
    <property type="match status" value="1"/>
</dbReference>
<sequence>MLTMVPLHAAALTAAWFNVLLKPAYAQTTTVTTITPINAPYTRPTDFNPHIVPNVSSAGEPVLKSFVSYSLEFAFFPDFAGNKSHPNTFSNNLLESLSAYQGSKPDIRVGGNTQDYALFSPNLTTATYGIYTNVSADYPCVLTIGPSYFESYQTFPNVSFIHGFNLAKNDTDSNASTSIIASVPFACRALSEGNFLHWEMGNEPDLFKMSAQGIMRPASWNESDYVKEWQEKVALVKGALEQGCGGNWTSGEKFQWLAPSFAATSNRLSTVKTWNAGLSDSGVIAKFSSHNYISGATQPGVTLANTLLNHTKTVSSIAAHNAEQAALKAAGMNLDYILGETNSLYNQGRPGLSNSFGAALWGLDFNLMCAATNIKQVFMHMGTDYRYASWQPIETDKTALGTKAPFYGNMAVAAALGDLTKGGVRVANIPMRNETEAAYAVYSGSTLSRVVVINLNQYNYTDTNSSSTPSLSDRPSPAFNFTVPRSCAGTGTVHRLLANGSDAITGITFDGLSFNYEVAEGKPLFLGNVTRGEAVYVGNDGGFAVNVVDSSAAIVQLTC</sequence>
<keyword evidence="4" id="KW-1185">Reference proteome</keyword>
<dbReference type="InterPro" id="IPR052974">
    <property type="entry name" value="GH79_Enzymes"/>
</dbReference>
<feature type="domain" description="Beta-glucuronidase C-terminal" evidence="2">
    <location>
        <begin position="438"/>
        <end position="554"/>
    </location>
</feature>
<dbReference type="OrthoDB" id="2831684at2759"/>
<dbReference type="InterPro" id="IPR017853">
    <property type="entry name" value="GH"/>
</dbReference>
<organism evidence="3 4">
    <name type="scientific">Byssothecium circinans</name>
    <dbReference type="NCBI Taxonomy" id="147558"/>
    <lineage>
        <taxon>Eukaryota</taxon>
        <taxon>Fungi</taxon>
        <taxon>Dikarya</taxon>
        <taxon>Ascomycota</taxon>
        <taxon>Pezizomycotina</taxon>
        <taxon>Dothideomycetes</taxon>
        <taxon>Pleosporomycetidae</taxon>
        <taxon>Pleosporales</taxon>
        <taxon>Massarineae</taxon>
        <taxon>Massarinaceae</taxon>
        <taxon>Byssothecium</taxon>
    </lineage>
</organism>
<evidence type="ECO:0000256" key="1">
    <source>
        <dbReference type="SAM" id="SignalP"/>
    </source>
</evidence>
<dbReference type="Proteomes" id="UP000800035">
    <property type="component" value="Unassembled WGS sequence"/>
</dbReference>
<reference evidence="3" key="1">
    <citation type="journal article" date="2020" name="Stud. Mycol.">
        <title>101 Dothideomycetes genomes: a test case for predicting lifestyles and emergence of pathogens.</title>
        <authorList>
            <person name="Haridas S."/>
            <person name="Albert R."/>
            <person name="Binder M."/>
            <person name="Bloem J."/>
            <person name="Labutti K."/>
            <person name="Salamov A."/>
            <person name="Andreopoulos B."/>
            <person name="Baker S."/>
            <person name="Barry K."/>
            <person name="Bills G."/>
            <person name="Bluhm B."/>
            <person name="Cannon C."/>
            <person name="Castanera R."/>
            <person name="Culley D."/>
            <person name="Daum C."/>
            <person name="Ezra D."/>
            <person name="Gonzalez J."/>
            <person name="Henrissat B."/>
            <person name="Kuo A."/>
            <person name="Liang C."/>
            <person name="Lipzen A."/>
            <person name="Lutzoni F."/>
            <person name="Magnuson J."/>
            <person name="Mondo S."/>
            <person name="Nolan M."/>
            <person name="Ohm R."/>
            <person name="Pangilinan J."/>
            <person name="Park H.-J."/>
            <person name="Ramirez L."/>
            <person name="Alfaro M."/>
            <person name="Sun H."/>
            <person name="Tritt A."/>
            <person name="Yoshinaga Y."/>
            <person name="Zwiers L.-H."/>
            <person name="Turgeon B."/>
            <person name="Goodwin S."/>
            <person name="Spatafora J."/>
            <person name="Crous P."/>
            <person name="Grigoriev I."/>
        </authorList>
    </citation>
    <scope>NUCLEOTIDE SEQUENCE</scope>
    <source>
        <strain evidence="3">CBS 675.92</strain>
    </source>
</reference>
<feature type="signal peptide" evidence="1">
    <location>
        <begin position="1"/>
        <end position="26"/>
    </location>
</feature>
<dbReference type="Pfam" id="PF16862">
    <property type="entry name" value="Glyco_hydro_79C"/>
    <property type="match status" value="1"/>
</dbReference>
<dbReference type="Gene3D" id="3.20.20.80">
    <property type="entry name" value="Glycosidases"/>
    <property type="match status" value="1"/>
</dbReference>
<evidence type="ECO:0000259" key="2">
    <source>
        <dbReference type="Pfam" id="PF16862"/>
    </source>
</evidence>
<dbReference type="PANTHER" id="PTHR36183">
    <property type="entry name" value="BETA-GLUCURONIDASE"/>
    <property type="match status" value="1"/>
</dbReference>
<dbReference type="PANTHER" id="PTHR36183:SF2">
    <property type="entry name" value="BETA-GLUCURONIDASE C-TERMINAL DOMAIN-CONTAINING PROTEIN"/>
    <property type="match status" value="1"/>
</dbReference>
<dbReference type="InterPro" id="IPR031728">
    <property type="entry name" value="GlcAase_C"/>
</dbReference>
<proteinExistence type="predicted"/>
<name>A0A6A5TYA0_9PLEO</name>
<feature type="chain" id="PRO_5025564704" description="Beta-glucuronidase C-terminal domain-containing protein" evidence="1">
    <location>
        <begin position="27"/>
        <end position="559"/>
    </location>
</feature>
<keyword evidence="1" id="KW-0732">Signal</keyword>
<gene>
    <name evidence="3" type="ORF">CC80DRAFT_537190</name>
</gene>